<comment type="caution">
    <text evidence="1">The sequence shown here is derived from an EMBL/GenBank/DDBJ whole genome shotgun (WGS) entry which is preliminary data.</text>
</comment>
<reference evidence="1" key="1">
    <citation type="submission" date="2022-07" db="EMBL/GenBank/DDBJ databases">
        <title>Phylogenomic reconstructions and comparative analyses of Kickxellomycotina fungi.</title>
        <authorList>
            <person name="Reynolds N.K."/>
            <person name="Stajich J.E."/>
            <person name="Barry K."/>
            <person name="Grigoriev I.V."/>
            <person name="Crous P."/>
            <person name="Smith M.E."/>
        </authorList>
    </citation>
    <scope>NUCLEOTIDE SEQUENCE</scope>
    <source>
        <strain evidence="1">NBRC 100468</strain>
    </source>
</reference>
<accession>A0A9W7ZV20</accession>
<proteinExistence type="predicted"/>
<evidence type="ECO:0000313" key="1">
    <source>
        <dbReference type="EMBL" id="KAJ1917119.1"/>
    </source>
</evidence>
<name>A0A9W7ZV20_9FUNG</name>
<dbReference type="EMBL" id="JANBPU010000080">
    <property type="protein sequence ID" value="KAJ1917119.1"/>
    <property type="molecule type" value="Genomic_DNA"/>
</dbReference>
<sequence>MKRARCLSQSNNGSLFLEALGSINTDKLENTKHEPASLIANGKVHWDRRAALLLPSSVPWNTATGSIKVYDRLGIQLRVPGVNPILCVRAMEAPDKMYHPISSSMGLVQSKADYENSSVSG</sequence>
<gene>
    <name evidence="1" type="ORF">H4219_003380</name>
</gene>
<evidence type="ECO:0000313" key="2">
    <source>
        <dbReference type="Proteomes" id="UP001150538"/>
    </source>
</evidence>
<keyword evidence="2" id="KW-1185">Reference proteome</keyword>
<dbReference type="Proteomes" id="UP001150538">
    <property type="component" value="Unassembled WGS sequence"/>
</dbReference>
<organism evidence="1 2">
    <name type="scientific">Mycoemilia scoparia</name>
    <dbReference type="NCBI Taxonomy" id="417184"/>
    <lineage>
        <taxon>Eukaryota</taxon>
        <taxon>Fungi</taxon>
        <taxon>Fungi incertae sedis</taxon>
        <taxon>Zoopagomycota</taxon>
        <taxon>Kickxellomycotina</taxon>
        <taxon>Kickxellomycetes</taxon>
        <taxon>Kickxellales</taxon>
        <taxon>Kickxellaceae</taxon>
        <taxon>Mycoemilia</taxon>
    </lineage>
</organism>
<dbReference type="AlphaFoldDB" id="A0A9W7ZV20"/>
<protein>
    <submittedName>
        <fullName evidence="1">Uncharacterized protein</fullName>
    </submittedName>
</protein>